<evidence type="ECO:0000313" key="2">
    <source>
        <dbReference type="EMBL" id="OIQ49143.1"/>
    </source>
</evidence>
<organism evidence="2 3">
    <name type="scientific">Pseudodesulfovibrio hydrargyri</name>
    <dbReference type="NCBI Taxonomy" id="2125990"/>
    <lineage>
        <taxon>Bacteria</taxon>
        <taxon>Pseudomonadati</taxon>
        <taxon>Thermodesulfobacteriota</taxon>
        <taxon>Desulfovibrionia</taxon>
        <taxon>Desulfovibrionales</taxon>
        <taxon>Desulfovibrionaceae</taxon>
    </lineage>
</organism>
<sequence>MNRKFVLVFALLLAAGAYIQLVEPKPVLLERPLSEFPARVGEWRMVREDIFSPEIMAILRPTDYMSRDYVDAQGHRVTLYIGYHGGRKGDGGIHSPRNCLPSSGWYTNSTGLIPVRLRDGRDVEIVDTVMSKDVYTVSFYYWYQVRGGILTNEYALKLSEMWNSIVSRRKDAAFIRVSMPIPDPHAGRNPVMDRFVADFYPLIHQYLPE</sequence>
<comment type="caution">
    <text evidence="2">The sequence shown here is derived from an EMBL/GenBank/DDBJ whole genome shotgun (WGS) entry which is preliminary data.</text>
</comment>
<gene>
    <name evidence="2" type="ORF">BerOc1_01067</name>
</gene>
<name>A0A1J5N766_9BACT</name>
<accession>A0A1J5N766</accession>
<evidence type="ECO:0000313" key="3">
    <source>
        <dbReference type="Proteomes" id="UP000181901"/>
    </source>
</evidence>
<protein>
    <recommendedName>
        <fullName evidence="1">Methanolan biosynthesis EpsI domain-containing protein</fullName>
    </recommendedName>
</protein>
<reference evidence="2 3" key="1">
    <citation type="submission" date="2015-09" db="EMBL/GenBank/DDBJ databases">
        <title>Genome of Desulfovibrio dechloracetivorans BerOc1, a mercury methylating strain isolated from highly hydrocarbons and metals contaminated coastal sediments.</title>
        <authorList>
            <person name="Goni Urriza M."/>
            <person name="Gassie C."/>
            <person name="Bouchez O."/>
            <person name="Klopp C."/>
            <person name="Ranchou-Peyruse A."/>
            <person name="Remy G."/>
        </authorList>
    </citation>
    <scope>NUCLEOTIDE SEQUENCE [LARGE SCALE GENOMIC DNA]</scope>
    <source>
        <strain evidence="2 3">BerOc1</strain>
    </source>
</reference>
<feature type="domain" description="Methanolan biosynthesis EpsI" evidence="1">
    <location>
        <begin position="6"/>
        <end position="206"/>
    </location>
</feature>
<proteinExistence type="predicted"/>
<dbReference type="Pfam" id="PF11984">
    <property type="entry name" value="DUF3485"/>
    <property type="match status" value="1"/>
</dbReference>
<dbReference type="AlphaFoldDB" id="A0A1J5N766"/>
<dbReference type="InterPro" id="IPR014263">
    <property type="entry name" value="Methanolan_biosynth_EpsI"/>
</dbReference>
<dbReference type="Proteomes" id="UP000181901">
    <property type="component" value="Unassembled WGS sequence"/>
</dbReference>
<dbReference type="OrthoDB" id="9797363at2"/>
<evidence type="ECO:0000259" key="1">
    <source>
        <dbReference type="Pfam" id="PF11984"/>
    </source>
</evidence>
<keyword evidence="3" id="KW-1185">Reference proteome</keyword>
<dbReference type="EMBL" id="LKAQ01000004">
    <property type="protein sequence ID" value="OIQ49143.1"/>
    <property type="molecule type" value="Genomic_DNA"/>
</dbReference>
<dbReference type="NCBIfam" id="TIGR02914">
    <property type="entry name" value="EpsI_fam"/>
    <property type="match status" value="1"/>
</dbReference>
<dbReference type="RefSeq" id="WP_071544689.1">
    <property type="nucleotide sequence ID" value="NZ_LKAQ01000004.1"/>
</dbReference>